<keyword evidence="4 9" id="KW-0269">Exonuclease</keyword>
<dbReference type="PANTHER" id="PTHR37168">
    <property type="entry name" value="CRISPR-ASSOCIATED EXONUCLEASE CAS4"/>
    <property type="match status" value="1"/>
</dbReference>
<name>A0A521EUR8_9BACL</name>
<dbReference type="RefSeq" id="WP_142506393.1">
    <property type="nucleotide sequence ID" value="NZ_FXTI01000010.1"/>
</dbReference>
<gene>
    <name evidence="11" type="ORF">SAMN06264849_110121</name>
</gene>
<proteinExistence type="inferred from homology"/>
<comment type="cofactor">
    <cofactor evidence="9">
        <name>Mg(2+)</name>
        <dbReference type="ChEBI" id="CHEBI:18420"/>
    </cofactor>
    <cofactor evidence="9">
        <name>Mn(2+)</name>
        <dbReference type="ChEBI" id="CHEBI:29035"/>
    </cofactor>
    <text evidence="9">Mg(2+) or Mn(2+) required for ssDNA cleavage activity.</text>
</comment>
<keyword evidence="7 9" id="KW-0051">Antiviral defense</keyword>
<dbReference type="PANTHER" id="PTHR37168:SF2">
    <property type="entry name" value="CRISPR-ASSOCIATED EXONUCLEASE CAS4"/>
    <property type="match status" value="1"/>
</dbReference>
<comment type="function">
    <text evidence="9">CRISPR (clustered regularly interspaced short palindromic repeat) is an adaptive immune system that provides protection against mobile genetic elements (viruses, transposable elements and conjugative plasmids). CRISPR clusters contain sequences complementary to antecedent mobile elements and target invading nucleic acids. CRISPR clusters are transcribed and processed into CRISPR RNA (crRNA).</text>
</comment>
<keyword evidence="1 9" id="KW-0540">Nuclease</keyword>
<evidence type="ECO:0000256" key="1">
    <source>
        <dbReference type="ARBA" id="ARBA00022722"/>
    </source>
</evidence>
<evidence type="ECO:0000256" key="5">
    <source>
        <dbReference type="ARBA" id="ARBA00023004"/>
    </source>
</evidence>
<organism evidence="11 12">
    <name type="scientific">Melghirimyces algeriensis</name>
    <dbReference type="NCBI Taxonomy" id="910412"/>
    <lineage>
        <taxon>Bacteria</taxon>
        <taxon>Bacillati</taxon>
        <taxon>Bacillota</taxon>
        <taxon>Bacilli</taxon>
        <taxon>Bacillales</taxon>
        <taxon>Thermoactinomycetaceae</taxon>
        <taxon>Melghirimyces</taxon>
    </lineage>
</organism>
<comment type="similarity">
    <text evidence="9">Belongs to the CRISPR-associated exonuclease Cas4 family.</text>
</comment>
<dbReference type="InterPro" id="IPR013343">
    <property type="entry name" value="CRISPR-assoc_prot_Cas4"/>
</dbReference>
<evidence type="ECO:0000313" key="11">
    <source>
        <dbReference type="EMBL" id="SMO87161.1"/>
    </source>
</evidence>
<keyword evidence="3 9" id="KW-0378">Hydrolase</keyword>
<dbReference type="Pfam" id="PF01930">
    <property type="entry name" value="Cas_Cas4"/>
    <property type="match status" value="1"/>
</dbReference>
<dbReference type="InterPro" id="IPR011604">
    <property type="entry name" value="PDDEXK-like_dom_sf"/>
</dbReference>
<keyword evidence="6 9" id="KW-0411">Iron-sulfur</keyword>
<keyword evidence="12" id="KW-1185">Reference proteome</keyword>
<dbReference type="OrthoDB" id="9794720at2"/>
<evidence type="ECO:0000256" key="9">
    <source>
        <dbReference type="RuleBase" id="RU365022"/>
    </source>
</evidence>
<dbReference type="EC" id="3.1.12.1" evidence="9"/>
<dbReference type="AlphaFoldDB" id="A0A521EUR8"/>
<dbReference type="NCBIfam" id="TIGR00372">
    <property type="entry name" value="cas4"/>
    <property type="match status" value="1"/>
</dbReference>
<dbReference type="Proteomes" id="UP000315636">
    <property type="component" value="Unassembled WGS sequence"/>
</dbReference>
<evidence type="ECO:0000313" key="12">
    <source>
        <dbReference type="Proteomes" id="UP000315636"/>
    </source>
</evidence>
<evidence type="ECO:0000256" key="4">
    <source>
        <dbReference type="ARBA" id="ARBA00022839"/>
    </source>
</evidence>
<protein>
    <recommendedName>
        <fullName evidence="9">CRISPR-associated exonuclease Cas4</fullName>
        <ecNumber evidence="9">3.1.12.1</ecNumber>
    </recommendedName>
</protein>
<sequence length="163" mass="19402">MQVTGTLVWYYFICHREVWLMAHQLIADQDHEDLDMGRFIQETSYSREKKEVAMENIRVDMIQGDDKELVISEVKKSSRFEQSSRMQLLFYLYTFKQKGVKAKGELRFPKEKRKETVYLTEELEEKLKRVINDIQTIIKQPVPPSPVPCKYCGKCAYYESCWV</sequence>
<evidence type="ECO:0000256" key="2">
    <source>
        <dbReference type="ARBA" id="ARBA00022723"/>
    </source>
</evidence>
<dbReference type="GO" id="GO:0046872">
    <property type="term" value="F:metal ion binding"/>
    <property type="evidence" value="ECO:0007669"/>
    <property type="project" value="UniProtKB-KW"/>
</dbReference>
<feature type="domain" description="DUF83" evidence="10">
    <location>
        <begin position="4"/>
        <end position="162"/>
    </location>
</feature>
<dbReference type="GO" id="GO:0004527">
    <property type="term" value="F:exonuclease activity"/>
    <property type="evidence" value="ECO:0007669"/>
    <property type="project" value="UniProtKB-KW"/>
</dbReference>
<evidence type="ECO:0000259" key="10">
    <source>
        <dbReference type="Pfam" id="PF01930"/>
    </source>
</evidence>
<evidence type="ECO:0000256" key="7">
    <source>
        <dbReference type="ARBA" id="ARBA00023118"/>
    </source>
</evidence>
<dbReference type="EMBL" id="FXTI01000010">
    <property type="protein sequence ID" value="SMO87161.1"/>
    <property type="molecule type" value="Genomic_DNA"/>
</dbReference>
<evidence type="ECO:0000256" key="3">
    <source>
        <dbReference type="ARBA" id="ARBA00022801"/>
    </source>
</evidence>
<dbReference type="Gene3D" id="3.90.320.10">
    <property type="match status" value="1"/>
</dbReference>
<keyword evidence="8 9" id="KW-0464">Manganese</keyword>
<comment type="cofactor">
    <cofactor evidence="9">
        <name>iron-sulfur cluster</name>
        <dbReference type="ChEBI" id="CHEBI:30408"/>
    </cofactor>
</comment>
<accession>A0A521EUR8</accession>
<reference evidence="11 12" key="1">
    <citation type="submission" date="2017-05" db="EMBL/GenBank/DDBJ databases">
        <authorList>
            <person name="Varghese N."/>
            <person name="Submissions S."/>
        </authorList>
    </citation>
    <scope>NUCLEOTIDE SEQUENCE [LARGE SCALE GENOMIC DNA]</scope>
    <source>
        <strain evidence="11 12">DSM 45474</strain>
    </source>
</reference>
<keyword evidence="5 9" id="KW-0408">Iron</keyword>
<evidence type="ECO:0000256" key="6">
    <source>
        <dbReference type="ARBA" id="ARBA00023014"/>
    </source>
</evidence>
<dbReference type="GO" id="GO:0051536">
    <property type="term" value="F:iron-sulfur cluster binding"/>
    <property type="evidence" value="ECO:0007669"/>
    <property type="project" value="UniProtKB-KW"/>
</dbReference>
<evidence type="ECO:0000256" key="8">
    <source>
        <dbReference type="ARBA" id="ARBA00023211"/>
    </source>
</evidence>
<dbReference type="InterPro" id="IPR022765">
    <property type="entry name" value="Dna2/Cas4_DUF83"/>
</dbReference>
<dbReference type="GO" id="GO:0051607">
    <property type="term" value="P:defense response to virus"/>
    <property type="evidence" value="ECO:0007669"/>
    <property type="project" value="UniProtKB-KW"/>
</dbReference>
<keyword evidence="2 9" id="KW-0479">Metal-binding</keyword>